<feature type="region of interest" description="Disordered" evidence="1">
    <location>
        <begin position="179"/>
        <end position="202"/>
    </location>
</feature>
<evidence type="ECO:0000256" key="1">
    <source>
        <dbReference type="SAM" id="MobiDB-lite"/>
    </source>
</evidence>
<gene>
    <name evidence="2" type="ORF">Tco025E_00841</name>
</gene>
<dbReference type="GeneID" id="40314452"/>
<evidence type="ECO:0000313" key="3">
    <source>
        <dbReference type="Proteomes" id="UP000284403"/>
    </source>
</evidence>
<keyword evidence="3" id="KW-1185">Reference proteome</keyword>
<dbReference type="OrthoDB" id="250044at2759"/>
<dbReference type="AlphaFoldDB" id="A0A422QAA4"/>
<accession>A0A422QAA4</accession>
<organism evidence="2 3">
    <name type="scientific">Trypanosoma conorhini</name>
    <dbReference type="NCBI Taxonomy" id="83891"/>
    <lineage>
        <taxon>Eukaryota</taxon>
        <taxon>Discoba</taxon>
        <taxon>Euglenozoa</taxon>
        <taxon>Kinetoplastea</taxon>
        <taxon>Metakinetoplastina</taxon>
        <taxon>Trypanosomatida</taxon>
        <taxon>Trypanosomatidae</taxon>
        <taxon>Trypanosoma</taxon>
    </lineage>
</organism>
<comment type="caution">
    <text evidence="2">The sequence shown here is derived from an EMBL/GenBank/DDBJ whole genome shotgun (WGS) entry which is preliminary data.</text>
</comment>
<dbReference type="Proteomes" id="UP000284403">
    <property type="component" value="Unassembled WGS sequence"/>
</dbReference>
<dbReference type="RefSeq" id="XP_029232085.1">
    <property type="nucleotide sequence ID" value="XM_029367781.1"/>
</dbReference>
<name>A0A422QAA4_9TRYP</name>
<protein>
    <submittedName>
        <fullName evidence="2">Uncharacterized protein</fullName>
    </submittedName>
</protein>
<evidence type="ECO:0000313" key="2">
    <source>
        <dbReference type="EMBL" id="RNF26879.1"/>
    </source>
</evidence>
<dbReference type="EMBL" id="MKKU01000024">
    <property type="protein sequence ID" value="RNF26879.1"/>
    <property type="molecule type" value="Genomic_DNA"/>
</dbReference>
<reference evidence="2 3" key="1">
    <citation type="journal article" date="2018" name="BMC Genomics">
        <title>Genomic comparison of Trypanosoma conorhini and Trypanosoma rangeli to Trypanosoma cruzi strains of high and low virulence.</title>
        <authorList>
            <person name="Bradwell K.R."/>
            <person name="Koparde V.N."/>
            <person name="Matveyev A.V."/>
            <person name="Serrano M.G."/>
            <person name="Alves J.M."/>
            <person name="Parikh H."/>
            <person name="Huang B."/>
            <person name="Lee V."/>
            <person name="Espinosa-Alvarez O."/>
            <person name="Ortiz P.A."/>
            <person name="Costa-Martins A.G."/>
            <person name="Teixeira M.M."/>
            <person name="Buck G.A."/>
        </authorList>
    </citation>
    <scope>NUCLEOTIDE SEQUENCE [LARGE SCALE GENOMIC DNA]</scope>
    <source>
        <strain evidence="2 3">025E</strain>
    </source>
</reference>
<feature type="compositionally biased region" description="Basic and acidic residues" evidence="1">
    <location>
        <begin position="183"/>
        <end position="194"/>
    </location>
</feature>
<sequence length="324" mass="35417">MASTTTPQEAMRRVEGELRRWEQLRQSQQRVLQLLTAIAVTLETTKHDSHEKTAVAALSEVVTPNIVGRCSSPPPDFSSSTSLDGVGAAPALGRPIQAALGGVLLTLGRSQRAVSDACSRFSWRMRAIDESVRCLCNAVTDGAALVRKRLDAQRCERALDALLLAALATMVRSGCDATQDTAEDFKTEPPRAQEEESVDSPLPVSAPLLHSNALRRYWHNEEQALTAAVSDIAAAHHSAAYTTCKLLRSSLLETLSAQRRFPSPGASRARRLARSAWYRELNEATARRRAVQKAKWERHERVAGALSELEWTTPSAEDTNGKAD</sequence>
<proteinExistence type="predicted"/>